<evidence type="ECO:0000313" key="1">
    <source>
        <dbReference type="EMBL" id="PIT86630.1"/>
    </source>
</evidence>
<dbReference type="EMBL" id="PFBZ01000088">
    <property type="protein sequence ID" value="PIT86630.1"/>
    <property type="molecule type" value="Genomic_DNA"/>
</dbReference>
<name>A0A2M6W1P3_9BACT</name>
<reference evidence="2" key="1">
    <citation type="submission" date="2017-09" db="EMBL/GenBank/DDBJ databases">
        <title>Depth-based differentiation of microbial function through sediment-hosted aquifers and enrichment of novel symbionts in the deep terrestrial subsurface.</title>
        <authorList>
            <person name="Probst A.J."/>
            <person name="Ladd B."/>
            <person name="Jarett J.K."/>
            <person name="Geller-Mcgrath D.E."/>
            <person name="Sieber C.M.K."/>
            <person name="Emerson J.B."/>
            <person name="Anantharaman K."/>
            <person name="Thomas B.C."/>
            <person name="Malmstrom R."/>
            <person name="Stieglmeier M."/>
            <person name="Klingl A."/>
            <person name="Woyke T."/>
            <person name="Ryan C.M."/>
            <person name="Banfield J.F."/>
        </authorList>
    </citation>
    <scope>NUCLEOTIDE SEQUENCE [LARGE SCALE GENOMIC DNA]</scope>
</reference>
<dbReference type="Proteomes" id="UP000229362">
    <property type="component" value="Unassembled WGS sequence"/>
</dbReference>
<feature type="non-terminal residue" evidence="1">
    <location>
        <position position="48"/>
    </location>
</feature>
<comment type="caution">
    <text evidence="1">The sequence shown here is derived from an EMBL/GenBank/DDBJ whole genome shotgun (WGS) entry which is preliminary data.</text>
</comment>
<proteinExistence type="predicted"/>
<sequence length="48" mass="5299">VSSIYKNIEDIPVSSQLLFEAANRKGHALHFLPAKQCKMAFGKKPSVV</sequence>
<protein>
    <submittedName>
        <fullName evidence="1">Uncharacterized protein</fullName>
    </submittedName>
</protein>
<evidence type="ECO:0000313" key="2">
    <source>
        <dbReference type="Proteomes" id="UP000229362"/>
    </source>
</evidence>
<accession>A0A2M6W1P3</accession>
<dbReference type="AlphaFoldDB" id="A0A2M6W1P3"/>
<organism evidence="1 2">
    <name type="scientific">Candidatus Magasanikbacteria bacterium CG10_big_fil_rev_8_21_14_0_10_43_6</name>
    <dbReference type="NCBI Taxonomy" id="1974650"/>
    <lineage>
        <taxon>Bacteria</taxon>
        <taxon>Candidatus Magasanikiibacteriota</taxon>
    </lineage>
</organism>
<feature type="non-terminal residue" evidence="1">
    <location>
        <position position="1"/>
    </location>
</feature>
<gene>
    <name evidence="1" type="ORF">COU33_02065</name>
</gene>